<proteinExistence type="predicted"/>
<feature type="compositionally biased region" description="Polar residues" evidence="1">
    <location>
        <begin position="280"/>
        <end position="290"/>
    </location>
</feature>
<feature type="compositionally biased region" description="Polar residues" evidence="1">
    <location>
        <begin position="238"/>
        <end position="257"/>
    </location>
</feature>
<protein>
    <submittedName>
        <fullName evidence="2">Uncharacterized protein</fullName>
    </submittedName>
</protein>
<name>A0A843WSP6_COLES</name>
<feature type="compositionally biased region" description="Basic and acidic residues" evidence="1">
    <location>
        <begin position="116"/>
        <end position="126"/>
    </location>
</feature>
<feature type="region of interest" description="Disordered" evidence="1">
    <location>
        <begin position="31"/>
        <end position="305"/>
    </location>
</feature>
<evidence type="ECO:0000313" key="3">
    <source>
        <dbReference type="Proteomes" id="UP000652761"/>
    </source>
</evidence>
<dbReference type="OrthoDB" id="786877at2759"/>
<feature type="compositionally biased region" description="Basic and acidic residues" evidence="1">
    <location>
        <begin position="93"/>
        <end position="109"/>
    </location>
</feature>
<evidence type="ECO:0000256" key="1">
    <source>
        <dbReference type="SAM" id="MobiDB-lite"/>
    </source>
</evidence>
<gene>
    <name evidence="2" type="ORF">Taro_042391</name>
</gene>
<feature type="compositionally biased region" description="Basic and acidic residues" evidence="1">
    <location>
        <begin position="262"/>
        <end position="279"/>
    </location>
</feature>
<feature type="compositionally biased region" description="Low complexity" evidence="1">
    <location>
        <begin position="65"/>
        <end position="75"/>
    </location>
</feature>
<feature type="region of interest" description="Disordered" evidence="1">
    <location>
        <begin position="366"/>
        <end position="387"/>
    </location>
</feature>
<comment type="caution">
    <text evidence="2">The sequence shown here is derived from an EMBL/GenBank/DDBJ whole genome shotgun (WGS) entry which is preliminary data.</text>
</comment>
<dbReference type="Proteomes" id="UP000652761">
    <property type="component" value="Unassembled WGS sequence"/>
</dbReference>
<organism evidence="2 3">
    <name type="scientific">Colocasia esculenta</name>
    <name type="common">Wild taro</name>
    <name type="synonym">Arum esculentum</name>
    <dbReference type="NCBI Taxonomy" id="4460"/>
    <lineage>
        <taxon>Eukaryota</taxon>
        <taxon>Viridiplantae</taxon>
        <taxon>Streptophyta</taxon>
        <taxon>Embryophyta</taxon>
        <taxon>Tracheophyta</taxon>
        <taxon>Spermatophyta</taxon>
        <taxon>Magnoliopsida</taxon>
        <taxon>Liliopsida</taxon>
        <taxon>Araceae</taxon>
        <taxon>Aroideae</taxon>
        <taxon>Colocasieae</taxon>
        <taxon>Colocasia</taxon>
    </lineage>
</organism>
<reference evidence="2" key="1">
    <citation type="submission" date="2017-07" db="EMBL/GenBank/DDBJ databases">
        <title>Taro Niue Genome Assembly and Annotation.</title>
        <authorList>
            <person name="Atibalentja N."/>
            <person name="Keating K."/>
            <person name="Fields C.J."/>
        </authorList>
    </citation>
    <scope>NUCLEOTIDE SEQUENCE</scope>
    <source>
        <strain evidence="2">Niue_2</strain>
        <tissue evidence="2">Leaf</tissue>
    </source>
</reference>
<feature type="compositionally biased region" description="Polar residues" evidence="1">
    <location>
        <begin position="200"/>
        <end position="210"/>
    </location>
</feature>
<evidence type="ECO:0000313" key="2">
    <source>
        <dbReference type="EMBL" id="MQM09518.1"/>
    </source>
</evidence>
<accession>A0A843WSP6</accession>
<dbReference type="AlphaFoldDB" id="A0A843WSP6"/>
<feature type="compositionally biased region" description="Basic and acidic residues" evidence="1">
    <location>
        <begin position="188"/>
        <end position="199"/>
    </location>
</feature>
<dbReference type="EMBL" id="NMUH01004402">
    <property type="protein sequence ID" value="MQM09518.1"/>
    <property type="molecule type" value="Genomic_DNA"/>
</dbReference>
<sequence length="571" mass="61191">MQMLEGLGAMETVISQHRLDIDVLRSSRLSLTGGSQMGGPSHVRQNDNDASEPSASVDTPHKGTSVSAWHAASSSEAKEESYGGNTQNFMVPEDCKATPDASETGKHDTVISNRPPKADSIRHDVIHQGSVSQSQRSNKSSEHESPASVPMEDSRSANSQEKHDSVKSDKLVGRKETKKASTKRKRAESKESSEVHADDIQQSNSVSTRFSSRKGKQSNRGDTHGQLSVKGGDRSHVSPVQQSVHMDQVSPLTSTGGTLVRTRQESGHPLPERAVDKSKNVNPTSSSHTSKYPEEGEVSSSHPPPAVHKGGMFPSRPSLLSSMGVWNQNRLVSEISQGFVPGLTDPLHRVINESMTSGLEMKRNIQGADDNGSHGNSFIKSTADDGERLSGGVSGAFSSYAMFKGGFSSPGQSAFIGHDLASKLQRERNLDASSGSGARAVEKGKNIVGADSELDYPLANFGSSKEAIDLENRRHGFIKDSFPGVPEKIPEIHPGSTRGSEASAYVSSGRVLGHEGGTPQNKPNSYAVFQTRFNELDLKSDNKSCGFRVSGLALLVLPVVMDYGSLLKKNK</sequence>
<keyword evidence="3" id="KW-1185">Reference proteome</keyword>
<feature type="compositionally biased region" description="Basic and acidic residues" evidence="1">
    <location>
        <begin position="152"/>
        <end position="179"/>
    </location>
</feature>